<sequence length="515" mass="55754">MAVRAHYYLAEFGRHRVLDGKLGLHGRRPQLIRQDIVLLLLNLGADPRADDQWIFRFACSHGWTVIVQKVLRMCLHSIDTADGTRQVLRECPEMLFEESSGGLENWRGSAAVNIRSEHLCRRMQHLIDVHADDDEALRIACGMGFTGVVRALLQAGADVNVLDGEPLVLAATHMQTAVVKMLIANGASVMADHVKALRSAVLVGDANMECVTCLLEAGADPQAMDNSSLLTACYKGDGEFPKPPPLRDYCSDLDRPMSRAHLLKFSYAGVPSNGPLYDSPAIRNAGPLSPSMMPRQPRRYRNQAQASRYASQSGSVLSPAATAMSSVVATPTNPASGSTSYHDKLTPSSPTTHIGLVRLLLARGANADARNGRPLVYACSRGSTRIAAILLAYGAHVSKDEALCEAAECGHLETIRLLVNAQANVHVGEECPLRNAARGGHLDVVRLLIGEGADVSGQSGILALRAAARAGWVEIVRELVRAGACSSDDEFRRCAMRSRPMRRLLGMEHGMEFLY</sequence>
<dbReference type="Proteomes" id="UP000193922">
    <property type="component" value="Unassembled WGS sequence"/>
</dbReference>
<dbReference type="OrthoDB" id="4772757at2759"/>
<dbReference type="SUPFAM" id="SSF48403">
    <property type="entry name" value="Ankyrin repeat"/>
    <property type="match status" value="2"/>
</dbReference>
<dbReference type="Gene3D" id="1.25.40.20">
    <property type="entry name" value="Ankyrin repeat-containing domain"/>
    <property type="match status" value="3"/>
</dbReference>
<dbReference type="GeneID" id="63802408"/>
<dbReference type="PANTHER" id="PTHR24123:SF33">
    <property type="entry name" value="PROTEIN HOS4"/>
    <property type="match status" value="1"/>
</dbReference>
<gene>
    <name evidence="5" type="ORF">DL89DRAFT_260200</name>
</gene>
<feature type="repeat" description="ANK" evidence="3">
    <location>
        <begin position="428"/>
        <end position="460"/>
    </location>
</feature>
<evidence type="ECO:0008006" key="7">
    <source>
        <dbReference type="Google" id="ProtNLM"/>
    </source>
</evidence>
<reference evidence="5 6" key="1">
    <citation type="submission" date="2016-07" db="EMBL/GenBank/DDBJ databases">
        <title>Pervasive Adenine N6-methylation of Active Genes in Fungi.</title>
        <authorList>
            <consortium name="DOE Joint Genome Institute"/>
            <person name="Mondo S.J."/>
            <person name="Dannebaum R.O."/>
            <person name="Kuo R.C."/>
            <person name="Labutti K."/>
            <person name="Haridas S."/>
            <person name="Kuo A."/>
            <person name="Salamov A."/>
            <person name="Ahrendt S.R."/>
            <person name="Lipzen A."/>
            <person name="Sullivan W."/>
            <person name="Andreopoulos W.B."/>
            <person name="Clum A."/>
            <person name="Lindquist E."/>
            <person name="Daum C."/>
            <person name="Ramamoorthy G.K."/>
            <person name="Gryganskyi A."/>
            <person name="Culley D."/>
            <person name="Magnuson J.K."/>
            <person name="James T.Y."/>
            <person name="O'Malley M.A."/>
            <person name="Stajich J.E."/>
            <person name="Spatafora J.W."/>
            <person name="Visel A."/>
            <person name="Grigoriev I.V."/>
        </authorList>
    </citation>
    <scope>NUCLEOTIDE SEQUENCE [LARGE SCALE GENOMIC DNA]</scope>
    <source>
        <strain evidence="5 6">ATCC 12442</strain>
    </source>
</reference>
<evidence type="ECO:0000313" key="5">
    <source>
        <dbReference type="EMBL" id="ORX66573.1"/>
    </source>
</evidence>
<feature type="repeat" description="ANK" evidence="3">
    <location>
        <begin position="132"/>
        <end position="164"/>
    </location>
</feature>
<dbReference type="PANTHER" id="PTHR24123">
    <property type="entry name" value="ANKYRIN REPEAT-CONTAINING"/>
    <property type="match status" value="1"/>
</dbReference>
<organism evidence="5 6">
    <name type="scientific">Linderina pennispora</name>
    <dbReference type="NCBI Taxonomy" id="61395"/>
    <lineage>
        <taxon>Eukaryota</taxon>
        <taxon>Fungi</taxon>
        <taxon>Fungi incertae sedis</taxon>
        <taxon>Zoopagomycota</taxon>
        <taxon>Kickxellomycotina</taxon>
        <taxon>Kickxellomycetes</taxon>
        <taxon>Kickxellales</taxon>
        <taxon>Kickxellaceae</taxon>
        <taxon>Linderina</taxon>
    </lineage>
</organism>
<evidence type="ECO:0000256" key="1">
    <source>
        <dbReference type="ARBA" id="ARBA00022737"/>
    </source>
</evidence>
<accession>A0A1Y1VZ95</accession>
<dbReference type="RefSeq" id="XP_040740561.1">
    <property type="nucleotide sequence ID" value="XM_040885760.1"/>
</dbReference>
<feature type="region of interest" description="Disordered" evidence="4">
    <location>
        <begin position="283"/>
        <end position="312"/>
    </location>
</feature>
<protein>
    <recommendedName>
        <fullName evidence="7">Ankyrin</fullName>
    </recommendedName>
</protein>
<dbReference type="InterPro" id="IPR036770">
    <property type="entry name" value="Ankyrin_rpt-contain_sf"/>
</dbReference>
<dbReference type="InterPro" id="IPR002110">
    <property type="entry name" value="Ankyrin_rpt"/>
</dbReference>
<comment type="caution">
    <text evidence="5">The sequence shown here is derived from an EMBL/GenBank/DDBJ whole genome shotgun (WGS) entry which is preliminary data.</text>
</comment>
<dbReference type="InterPro" id="IPR051165">
    <property type="entry name" value="Multifunctional_ANK_Repeat"/>
</dbReference>
<dbReference type="AlphaFoldDB" id="A0A1Y1VZ95"/>
<dbReference type="Pfam" id="PF00023">
    <property type="entry name" value="Ank"/>
    <property type="match status" value="1"/>
</dbReference>
<dbReference type="PROSITE" id="PS50297">
    <property type="entry name" value="ANK_REP_REGION"/>
    <property type="match status" value="2"/>
</dbReference>
<dbReference type="EMBL" id="MCFD01000015">
    <property type="protein sequence ID" value="ORX66573.1"/>
    <property type="molecule type" value="Genomic_DNA"/>
</dbReference>
<dbReference type="SMART" id="SM00248">
    <property type="entry name" value="ANK"/>
    <property type="match status" value="6"/>
</dbReference>
<dbReference type="STRING" id="61395.A0A1Y1VZ95"/>
<evidence type="ECO:0000313" key="6">
    <source>
        <dbReference type="Proteomes" id="UP000193922"/>
    </source>
</evidence>
<dbReference type="PROSITE" id="PS50088">
    <property type="entry name" value="ANK_REPEAT"/>
    <property type="match status" value="2"/>
</dbReference>
<evidence type="ECO:0000256" key="2">
    <source>
        <dbReference type="ARBA" id="ARBA00023043"/>
    </source>
</evidence>
<dbReference type="Pfam" id="PF12796">
    <property type="entry name" value="Ank_2"/>
    <property type="match status" value="2"/>
</dbReference>
<keyword evidence="1" id="KW-0677">Repeat</keyword>
<keyword evidence="2 3" id="KW-0040">ANK repeat</keyword>
<feature type="compositionally biased region" description="Polar residues" evidence="4">
    <location>
        <begin position="302"/>
        <end position="312"/>
    </location>
</feature>
<name>A0A1Y1VZ95_9FUNG</name>
<proteinExistence type="predicted"/>
<evidence type="ECO:0000256" key="3">
    <source>
        <dbReference type="PROSITE-ProRule" id="PRU00023"/>
    </source>
</evidence>
<keyword evidence="6" id="KW-1185">Reference proteome</keyword>
<evidence type="ECO:0000256" key="4">
    <source>
        <dbReference type="SAM" id="MobiDB-lite"/>
    </source>
</evidence>